<dbReference type="PANTHER" id="PTHR30055:SF234">
    <property type="entry name" value="HTH-TYPE TRANSCRIPTIONAL REGULATOR BETI"/>
    <property type="match status" value="1"/>
</dbReference>
<evidence type="ECO:0000313" key="7">
    <source>
        <dbReference type="Proteomes" id="UP000636960"/>
    </source>
</evidence>
<dbReference type="InterPro" id="IPR050109">
    <property type="entry name" value="HTH-type_TetR-like_transc_reg"/>
</dbReference>
<dbReference type="InterPro" id="IPR036271">
    <property type="entry name" value="Tet_transcr_reg_TetR-rel_C_sf"/>
</dbReference>
<dbReference type="Proteomes" id="UP000636960">
    <property type="component" value="Unassembled WGS sequence"/>
</dbReference>
<evidence type="ECO:0000256" key="4">
    <source>
        <dbReference type="PROSITE-ProRule" id="PRU00335"/>
    </source>
</evidence>
<dbReference type="Gene3D" id="1.10.10.60">
    <property type="entry name" value="Homeodomain-like"/>
    <property type="match status" value="1"/>
</dbReference>
<keyword evidence="3" id="KW-0804">Transcription</keyword>
<comment type="caution">
    <text evidence="6">The sequence shown here is derived from an EMBL/GenBank/DDBJ whole genome shotgun (WGS) entry which is preliminary data.</text>
</comment>
<evidence type="ECO:0000256" key="2">
    <source>
        <dbReference type="ARBA" id="ARBA00023125"/>
    </source>
</evidence>
<dbReference type="SUPFAM" id="SSF46689">
    <property type="entry name" value="Homeodomain-like"/>
    <property type="match status" value="1"/>
</dbReference>
<feature type="DNA-binding region" description="H-T-H motif" evidence="4">
    <location>
        <begin position="35"/>
        <end position="54"/>
    </location>
</feature>
<dbReference type="GO" id="GO:0003700">
    <property type="term" value="F:DNA-binding transcription factor activity"/>
    <property type="evidence" value="ECO:0007669"/>
    <property type="project" value="TreeGrafter"/>
</dbReference>
<keyword evidence="2 4" id="KW-0238">DNA-binding</keyword>
<dbReference type="AlphaFoldDB" id="A0A919JUI2"/>
<keyword evidence="7" id="KW-1185">Reference proteome</keyword>
<dbReference type="InterPro" id="IPR001647">
    <property type="entry name" value="HTH_TetR"/>
</dbReference>
<dbReference type="PRINTS" id="PR00455">
    <property type="entry name" value="HTHTETR"/>
</dbReference>
<dbReference type="Pfam" id="PF02909">
    <property type="entry name" value="TetR_C_1"/>
    <property type="match status" value="1"/>
</dbReference>
<dbReference type="GO" id="GO:0045892">
    <property type="term" value="P:negative regulation of DNA-templated transcription"/>
    <property type="evidence" value="ECO:0007669"/>
    <property type="project" value="InterPro"/>
</dbReference>
<gene>
    <name evidence="6" type="ORF">Ari01nite_25050</name>
</gene>
<dbReference type="PANTHER" id="PTHR30055">
    <property type="entry name" value="HTH-TYPE TRANSCRIPTIONAL REGULATOR RUTR"/>
    <property type="match status" value="1"/>
</dbReference>
<proteinExistence type="predicted"/>
<dbReference type="InterPro" id="IPR009057">
    <property type="entry name" value="Homeodomain-like_sf"/>
</dbReference>
<dbReference type="PROSITE" id="PS50977">
    <property type="entry name" value="HTH_TETR_2"/>
    <property type="match status" value="1"/>
</dbReference>
<name>A0A919JUI2_9ACTN</name>
<reference evidence="6" key="1">
    <citation type="submission" date="2021-01" db="EMBL/GenBank/DDBJ databases">
        <title>Whole genome shotgun sequence of Actinoplanes rishiriensis NBRC 108556.</title>
        <authorList>
            <person name="Komaki H."/>
            <person name="Tamura T."/>
        </authorList>
    </citation>
    <scope>NUCLEOTIDE SEQUENCE</scope>
    <source>
        <strain evidence="6">NBRC 108556</strain>
    </source>
</reference>
<evidence type="ECO:0000313" key="6">
    <source>
        <dbReference type="EMBL" id="GIE95040.1"/>
    </source>
</evidence>
<dbReference type="RefSeq" id="WP_203781343.1">
    <property type="nucleotide sequence ID" value="NZ_BOMV01000023.1"/>
</dbReference>
<protein>
    <recommendedName>
        <fullName evidence="5">HTH tetR-type domain-containing protein</fullName>
    </recommendedName>
</protein>
<dbReference type="InterPro" id="IPR004111">
    <property type="entry name" value="Repressor_TetR_C"/>
</dbReference>
<evidence type="ECO:0000259" key="5">
    <source>
        <dbReference type="PROSITE" id="PS50977"/>
    </source>
</evidence>
<dbReference type="Gene3D" id="1.10.357.10">
    <property type="entry name" value="Tetracycline Repressor, domain 2"/>
    <property type="match status" value="1"/>
</dbReference>
<evidence type="ECO:0000256" key="3">
    <source>
        <dbReference type="ARBA" id="ARBA00023163"/>
    </source>
</evidence>
<organism evidence="6 7">
    <name type="scientific">Paractinoplanes rishiriensis</name>
    <dbReference type="NCBI Taxonomy" id="1050105"/>
    <lineage>
        <taxon>Bacteria</taxon>
        <taxon>Bacillati</taxon>
        <taxon>Actinomycetota</taxon>
        <taxon>Actinomycetes</taxon>
        <taxon>Micromonosporales</taxon>
        <taxon>Micromonosporaceae</taxon>
        <taxon>Paractinoplanes</taxon>
    </lineage>
</organism>
<dbReference type="EMBL" id="BOMV01000023">
    <property type="protein sequence ID" value="GIE95040.1"/>
    <property type="molecule type" value="Genomic_DNA"/>
</dbReference>
<feature type="domain" description="HTH tetR-type" evidence="5">
    <location>
        <begin position="12"/>
        <end position="72"/>
    </location>
</feature>
<dbReference type="SUPFAM" id="SSF48498">
    <property type="entry name" value="Tetracyclin repressor-like, C-terminal domain"/>
    <property type="match status" value="1"/>
</dbReference>
<keyword evidence="1" id="KW-0805">Transcription regulation</keyword>
<dbReference type="GO" id="GO:0000976">
    <property type="term" value="F:transcription cis-regulatory region binding"/>
    <property type="evidence" value="ECO:0007669"/>
    <property type="project" value="TreeGrafter"/>
</dbReference>
<sequence length="240" mass="25274">MQQRQRPGPRRALTEEEILDAALALVDAGGAEAASIRRIAAAVGVAPNAVYTYFPDKAAVERALVERLLGEVDHATAVASRAEAGPGAAEAAGRGDWRVGVELLALDLRRRLVAHPGVVPLLVGGPMEGPNALFLGERLLDLMAAGGLEPAVAARGAYLVMVYVLGAIALEVADAPRAAALPPEAERITARRTTLGRVPGERFPRAAAAAGVMATWVGTEQYLWGLRRVLDGLERSREIE</sequence>
<evidence type="ECO:0000256" key="1">
    <source>
        <dbReference type="ARBA" id="ARBA00023015"/>
    </source>
</evidence>
<dbReference type="Pfam" id="PF00440">
    <property type="entry name" value="TetR_N"/>
    <property type="match status" value="1"/>
</dbReference>
<accession>A0A919JUI2</accession>